<comment type="caution">
    <text evidence="2">The sequence shown here is derived from an EMBL/GenBank/DDBJ whole genome shotgun (WGS) entry which is preliminary data.</text>
</comment>
<reference evidence="6 7" key="1">
    <citation type="submission" date="2019-07" db="EMBL/GenBank/DDBJ databases">
        <title>Genomes of Cafeteria roenbergensis.</title>
        <authorList>
            <person name="Fischer M.G."/>
            <person name="Hackl T."/>
            <person name="Roman M."/>
        </authorList>
    </citation>
    <scope>NUCLEOTIDE SEQUENCE [LARGE SCALE GENOMIC DNA]</scope>
    <source>
        <strain evidence="2 7">BVI</strain>
        <strain evidence="4 9">Cflag</strain>
        <strain evidence="5 6">E4-10P</strain>
        <strain evidence="3 8">RCC970-E3</strain>
    </source>
</reference>
<dbReference type="EMBL" id="VLTM01000001">
    <property type="protein sequence ID" value="KAA0169016.1"/>
    <property type="molecule type" value="Genomic_DNA"/>
</dbReference>
<dbReference type="PANTHER" id="PTHR41390:SF1">
    <property type="entry name" value="NADH-UBIQUINONE OXIDOREDUCTASE 213 KDA SUBUNIT"/>
    <property type="match status" value="1"/>
</dbReference>
<evidence type="ECO:0000313" key="3">
    <source>
        <dbReference type="EMBL" id="KAA0167941.1"/>
    </source>
</evidence>
<evidence type="ECO:0000256" key="1">
    <source>
        <dbReference type="SAM" id="Phobius"/>
    </source>
</evidence>
<evidence type="ECO:0000313" key="2">
    <source>
        <dbReference type="EMBL" id="KAA0157174.1"/>
    </source>
</evidence>
<feature type="transmembrane region" description="Helical" evidence="1">
    <location>
        <begin position="47"/>
        <end position="66"/>
    </location>
</feature>
<keyword evidence="1" id="KW-0812">Transmembrane</keyword>
<keyword evidence="1" id="KW-1133">Transmembrane helix</keyword>
<dbReference type="Proteomes" id="UP000324907">
    <property type="component" value="Unassembled WGS sequence"/>
</dbReference>
<name>A0A5A8CXC7_CAFRO</name>
<dbReference type="EMBL" id="VLTO01000007">
    <property type="protein sequence ID" value="KAA0176563.1"/>
    <property type="molecule type" value="Genomic_DNA"/>
</dbReference>
<sequence length="253" mass="26502">MASAPPQPSRGGVQSAQHVIVYTGIAAMVGAATGAVLAVVRRQSMPVYVVGMFVNYGVFGGLFFTARETMMTAGPGLPRMSSAVAGSISGGLLTSLHAGPVRGLQGAVAWGFFGFCGQLAVESFDAARARQQAAALRRALGEDDGEGPAKSVLLGEEARAEAERLSDRSDKEAGTIGQWLAGRLLGAQEGDIGSSTAMAWLPDWVPVKIESREQAEARLKARLAEIDLLLSRDDAAKRIMEAAGETMPDDERV</sequence>
<dbReference type="Proteomes" id="UP000325113">
    <property type="component" value="Unassembled WGS sequence"/>
</dbReference>
<evidence type="ECO:0000313" key="9">
    <source>
        <dbReference type="Proteomes" id="UP000325113"/>
    </source>
</evidence>
<proteinExistence type="predicted"/>
<gene>
    <name evidence="5" type="ORF">FNF27_01844</name>
    <name evidence="3" type="ORF">FNF28_02687</name>
    <name evidence="2" type="ORF">FNF29_00526</name>
    <name evidence="4" type="ORF">FNF31_00176</name>
</gene>
<accession>A0A5A8CXC7</accession>
<evidence type="ECO:0000313" key="8">
    <source>
        <dbReference type="Proteomes" id="UP000324907"/>
    </source>
</evidence>
<dbReference type="EMBL" id="VLTL01000031">
    <property type="protein sequence ID" value="KAA0167941.1"/>
    <property type="molecule type" value="Genomic_DNA"/>
</dbReference>
<dbReference type="PANTHER" id="PTHR41390">
    <property type="entry name" value="CHROMOSOME 7, WHOLE GENOME SHOTGUN SEQUENCE"/>
    <property type="match status" value="1"/>
</dbReference>
<evidence type="ECO:0000313" key="4">
    <source>
        <dbReference type="EMBL" id="KAA0169016.1"/>
    </source>
</evidence>
<dbReference type="Proteomes" id="UP000323011">
    <property type="component" value="Unassembled WGS sequence"/>
</dbReference>
<evidence type="ECO:0000313" key="7">
    <source>
        <dbReference type="Proteomes" id="UP000323011"/>
    </source>
</evidence>
<keyword evidence="1" id="KW-0472">Membrane</keyword>
<evidence type="ECO:0000313" key="5">
    <source>
        <dbReference type="EMBL" id="KAA0176563.1"/>
    </source>
</evidence>
<keyword evidence="7" id="KW-1185">Reference proteome</keyword>
<evidence type="ECO:0000313" key="6">
    <source>
        <dbReference type="Proteomes" id="UP000322899"/>
    </source>
</evidence>
<dbReference type="OrthoDB" id="5565730at2759"/>
<organism evidence="2 7">
    <name type="scientific">Cafeteria roenbergensis</name>
    <name type="common">Marine flagellate</name>
    <dbReference type="NCBI Taxonomy" id="33653"/>
    <lineage>
        <taxon>Eukaryota</taxon>
        <taxon>Sar</taxon>
        <taxon>Stramenopiles</taxon>
        <taxon>Bigyra</taxon>
        <taxon>Opalozoa</taxon>
        <taxon>Bicosoecida</taxon>
        <taxon>Cafeteriaceae</taxon>
        <taxon>Cafeteria</taxon>
    </lineage>
</organism>
<protein>
    <submittedName>
        <fullName evidence="2">Uncharacterized protein</fullName>
    </submittedName>
</protein>
<dbReference type="EMBL" id="VLTN01000002">
    <property type="protein sequence ID" value="KAA0157174.1"/>
    <property type="molecule type" value="Genomic_DNA"/>
</dbReference>
<dbReference type="Proteomes" id="UP000322899">
    <property type="component" value="Unassembled WGS sequence"/>
</dbReference>
<dbReference type="AlphaFoldDB" id="A0A5A8CXC7"/>
<feature type="transmembrane region" description="Helical" evidence="1">
    <location>
        <begin position="20"/>
        <end position="40"/>
    </location>
</feature>